<dbReference type="KEGG" id="mde:109613820"/>
<keyword evidence="2" id="KW-1185">Reference proteome</keyword>
<dbReference type="AlphaFoldDB" id="A0A9J7IIS1"/>
<accession>A0A9J7IIS1</accession>
<gene>
    <name evidence="3" type="primary">LOC109613820</name>
</gene>
<reference evidence="3" key="1">
    <citation type="submission" date="2025-08" db="UniProtKB">
        <authorList>
            <consortium name="RefSeq"/>
        </authorList>
    </citation>
    <scope>IDENTIFICATION</scope>
    <source>
        <strain evidence="3">Aabys</strain>
        <tissue evidence="3">Whole body</tissue>
    </source>
</reference>
<dbReference type="VEuPathDB" id="VectorBase:MDOMA2_003862"/>
<dbReference type="Proteomes" id="UP001652621">
    <property type="component" value="Unplaced"/>
</dbReference>
<name>A0A9J7IIS1_MUSDO</name>
<sequence>MKIFVVFLLLIQYIWAASVLMPLTTVVRTPQHDTAIVESSRVNGNFAYRTVEGHAYETLTPLIGHVIAPDPLTPVVSYVYVEN</sequence>
<dbReference type="RefSeq" id="XP_019894535.2">
    <property type="nucleotide sequence ID" value="XM_020038976.2"/>
</dbReference>
<keyword evidence="1" id="KW-0732">Signal</keyword>
<proteinExistence type="predicted"/>
<dbReference type="GeneID" id="109613820"/>
<feature type="chain" id="PRO_5045821746" evidence="1">
    <location>
        <begin position="17"/>
        <end position="83"/>
    </location>
</feature>
<protein>
    <submittedName>
        <fullName evidence="3">Uncharacterized protein LOC109613820</fullName>
    </submittedName>
</protein>
<feature type="signal peptide" evidence="1">
    <location>
        <begin position="1"/>
        <end position="16"/>
    </location>
</feature>
<evidence type="ECO:0000256" key="1">
    <source>
        <dbReference type="SAM" id="SignalP"/>
    </source>
</evidence>
<evidence type="ECO:0000313" key="3">
    <source>
        <dbReference type="RefSeq" id="XP_019894535.2"/>
    </source>
</evidence>
<dbReference type="OrthoDB" id="8250900at2759"/>
<organism evidence="2 3">
    <name type="scientific">Musca domestica</name>
    <name type="common">House fly</name>
    <dbReference type="NCBI Taxonomy" id="7370"/>
    <lineage>
        <taxon>Eukaryota</taxon>
        <taxon>Metazoa</taxon>
        <taxon>Ecdysozoa</taxon>
        <taxon>Arthropoda</taxon>
        <taxon>Hexapoda</taxon>
        <taxon>Insecta</taxon>
        <taxon>Pterygota</taxon>
        <taxon>Neoptera</taxon>
        <taxon>Endopterygota</taxon>
        <taxon>Diptera</taxon>
        <taxon>Brachycera</taxon>
        <taxon>Muscomorpha</taxon>
        <taxon>Muscoidea</taxon>
        <taxon>Muscidae</taxon>
        <taxon>Musca</taxon>
    </lineage>
</organism>
<evidence type="ECO:0000313" key="2">
    <source>
        <dbReference type="Proteomes" id="UP001652621"/>
    </source>
</evidence>